<feature type="transmembrane region" description="Helical" evidence="1">
    <location>
        <begin position="324"/>
        <end position="341"/>
    </location>
</feature>
<keyword evidence="1" id="KW-0472">Membrane</keyword>
<reference evidence="2 3" key="1">
    <citation type="submission" date="2018-03" db="EMBL/GenBank/DDBJ databases">
        <title>Genomic Encyclopedia of Archaeal and Bacterial Type Strains, Phase II (KMG-II): from individual species to whole genera.</title>
        <authorList>
            <person name="Goeker M."/>
        </authorList>
    </citation>
    <scope>NUCLEOTIDE SEQUENCE [LARGE SCALE GENOMIC DNA]</scope>
    <source>
        <strain evidence="2 3">DSM 43146</strain>
    </source>
</reference>
<proteinExistence type="predicted"/>
<evidence type="ECO:0000313" key="3">
    <source>
        <dbReference type="Proteomes" id="UP000239415"/>
    </source>
</evidence>
<comment type="caution">
    <text evidence="2">The sequence shown here is derived from an EMBL/GenBank/DDBJ whole genome shotgun (WGS) entry which is preliminary data.</text>
</comment>
<organism evidence="2 3">
    <name type="scientific">Actinoplanes italicus</name>
    <dbReference type="NCBI Taxonomy" id="113567"/>
    <lineage>
        <taxon>Bacteria</taxon>
        <taxon>Bacillati</taxon>
        <taxon>Actinomycetota</taxon>
        <taxon>Actinomycetes</taxon>
        <taxon>Micromonosporales</taxon>
        <taxon>Micromonosporaceae</taxon>
        <taxon>Actinoplanes</taxon>
    </lineage>
</organism>
<keyword evidence="1" id="KW-1133">Transmembrane helix</keyword>
<feature type="transmembrane region" description="Helical" evidence="1">
    <location>
        <begin position="389"/>
        <end position="411"/>
    </location>
</feature>
<evidence type="ECO:0008006" key="4">
    <source>
        <dbReference type="Google" id="ProtNLM"/>
    </source>
</evidence>
<feature type="transmembrane region" description="Helical" evidence="1">
    <location>
        <begin position="348"/>
        <end position="369"/>
    </location>
</feature>
<protein>
    <recommendedName>
        <fullName evidence="4">Glycosyl transferase</fullName>
    </recommendedName>
</protein>
<feature type="transmembrane region" description="Helical" evidence="1">
    <location>
        <begin position="124"/>
        <end position="143"/>
    </location>
</feature>
<name>A0A2T0KK85_9ACTN</name>
<accession>A0A2T0KK85</accession>
<sequence>MTGRQAAETADDVVEAVPGPVAKRRWTRTDTWTALGFLGLAVFVVIQLWIDPNGRVLAGNRDDHGIFLFMLAHAERVVFDGASLFYEDRLNVPDGVNMMANTSILALALPLAPVTHFLGGGVTAALVITLGLGGTAFAWYWVFSRHLGRTPLAAIVGAAWCGFAPAMVSHANGHLNFVSNYVLPFIVWQVLRLREPGRVWRGGVILGLLIVLQIFINEEALLFLALTLGVFAVSYALMRRDETRLVWKRFTGGLGVAALTSGALSGYPLYIQFFGKGSYHGQPFEPSVYVTDLASLGAFARQSLAGIGPVARRLSVSATEDNTFFGPFGLVMIIVSIVILWRSAAMRATAIAGIVLLVMSLGPELRLVGFKTGIPMPFALISHVPVIDLVSVTRFAMVPAMVAGVLLAFAIDRIRDYPALTRKRFKIGMVLALVPLIPKPLPVNEGVPMPEFITAGLWRQYVPEGRTLVTVPLPDVTTGRTGQRWATLNNFDYATPRGYFMGPADPPWDDTGSWRAPHRYTSQLLWSVREYGYSPALTDTDRERIKADLAYWRAAVVVLIPDDRNVAAQRATLVDALGSPELVGGVEIWRVNS</sequence>
<gene>
    <name evidence="2" type="ORF">CLV67_103675</name>
</gene>
<dbReference type="Proteomes" id="UP000239415">
    <property type="component" value="Unassembled WGS sequence"/>
</dbReference>
<evidence type="ECO:0000313" key="2">
    <source>
        <dbReference type="EMBL" id="PRX23924.1"/>
    </source>
</evidence>
<feature type="transmembrane region" description="Helical" evidence="1">
    <location>
        <begin position="222"/>
        <end position="238"/>
    </location>
</feature>
<dbReference type="OrthoDB" id="3320248at2"/>
<feature type="transmembrane region" description="Helical" evidence="1">
    <location>
        <begin position="32"/>
        <end position="50"/>
    </location>
</feature>
<keyword evidence="3" id="KW-1185">Reference proteome</keyword>
<feature type="transmembrane region" description="Helical" evidence="1">
    <location>
        <begin position="250"/>
        <end position="270"/>
    </location>
</feature>
<dbReference type="AlphaFoldDB" id="A0A2T0KK85"/>
<evidence type="ECO:0000256" key="1">
    <source>
        <dbReference type="SAM" id="Phobius"/>
    </source>
</evidence>
<keyword evidence="1" id="KW-0812">Transmembrane</keyword>
<dbReference type="EMBL" id="PVMZ01000003">
    <property type="protein sequence ID" value="PRX23924.1"/>
    <property type="molecule type" value="Genomic_DNA"/>
</dbReference>
<feature type="transmembrane region" description="Helical" evidence="1">
    <location>
        <begin position="198"/>
        <end position="216"/>
    </location>
</feature>